<evidence type="ECO:0000313" key="9">
    <source>
        <dbReference type="Proteomes" id="UP000035009"/>
    </source>
</evidence>
<evidence type="ECO:0000256" key="3">
    <source>
        <dbReference type="ARBA" id="ARBA00023295"/>
    </source>
</evidence>
<evidence type="ECO:0000256" key="2">
    <source>
        <dbReference type="ARBA" id="ARBA00022801"/>
    </source>
</evidence>
<keyword evidence="9" id="KW-1185">Reference proteome</keyword>
<dbReference type="EMBL" id="BAOP01000032">
    <property type="protein sequence ID" value="GAC81342.1"/>
    <property type="molecule type" value="Genomic_DNA"/>
</dbReference>
<comment type="caution">
    <text evidence="8">The sequence shown here is derived from an EMBL/GenBank/DDBJ whole genome shotgun (WGS) entry which is preliminary data.</text>
</comment>
<dbReference type="GO" id="GO:0004553">
    <property type="term" value="F:hydrolase activity, hydrolyzing O-glycosyl compounds"/>
    <property type="evidence" value="ECO:0007669"/>
    <property type="project" value="InterPro"/>
</dbReference>
<keyword evidence="3 4" id="KW-0326">Glycosidase</keyword>
<organism evidence="8 9">
    <name type="scientific">Gordonia malaquae NBRC 108250</name>
    <dbReference type="NCBI Taxonomy" id="1223542"/>
    <lineage>
        <taxon>Bacteria</taxon>
        <taxon>Bacillati</taxon>
        <taxon>Actinomycetota</taxon>
        <taxon>Actinomycetes</taxon>
        <taxon>Mycobacteriales</taxon>
        <taxon>Gordoniaceae</taxon>
        <taxon>Gordonia</taxon>
    </lineage>
</organism>
<evidence type="ECO:0000256" key="1">
    <source>
        <dbReference type="ARBA" id="ARBA00005641"/>
    </source>
</evidence>
<dbReference type="GO" id="GO:0016042">
    <property type="term" value="P:lipid catabolic process"/>
    <property type="evidence" value="ECO:0007669"/>
    <property type="project" value="UniProtKB-ARBA"/>
</dbReference>
<dbReference type="InterPro" id="IPR017853">
    <property type="entry name" value="GH"/>
</dbReference>
<evidence type="ECO:0000313" key="8">
    <source>
        <dbReference type="EMBL" id="GAC81342.1"/>
    </source>
</evidence>
<dbReference type="InterPro" id="IPR052066">
    <property type="entry name" value="Glycosphingolipid_Hydrolases"/>
</dbReference>
<dbReference type="eggNOG" id="COG2730">
    <property type="taxonomic scope" value="Bacteria"/>
</dbReference>
<feature type="signal peptide" evidence="5">
    <location>
        <begin position="1"/>
        <end position="30"/>
    </location>
</feature>
<dbReference type="GO" id="GO:1901136">
    <property type="term" value="P:carbohydrate derivative catabolic process"/>
    <property type="evidence" value="ECO:0007669"/>
    <property type="project" value="UniProtKB-ARBA"/>
</dbReference>
<dbReference type="GO" id="GO:0000272">
    <property type="term" value="P:polysaccharide catabolic process"/>
    <property type="evidence" value="ECO:0007669"/>
    <property type="project" value="InterPro"/>
</dbReference>
<dbReference type="Gene3D" id="3.20.20.80">
    <property type="entry name" value="Glycosidases"/>
    <property type="match status" value="1"/>
</dbReference>
<evidence type="ECO:0000256" key="5">
    <source>
        <dbReference type="SAM" id="SignalP"/>
    </source>
</evidence>
<dbReference type="Pfam" id="PF18564">
    <property type="entry name" value="Glyco_hydro_5_C"/>
    <property type="match status" value="1"/>
</dbReference>
<dbReference type="AlphaFoldDB" id="M3UZD5"/>
<name>M3UZD5_GORML</name>
<keyword evidence="5" id="KW-0732">Signal</keyword>
<dbReference type="InterPro" id="IPR001547">
    <property type="entry name" value="Glyco_hydro_5"/>
</dbReference>
<dbReference type="RefSeq" id="WP_008381015.1">
    <property type="nucleotide sequence ID" value="NZ_BAOP01000032.1"/>
</dbReference>
<feature type="chain" id="PRO_5004040747" evidence="5">
    <location>
        <begin position="31"/>
        <end position="468"/>
    </location>
</feature>
<keyword evidence="2 4" id="KW-0378">Hydrolase</keyword>
<feature type="domain" description="Glycoside hydrolase family 5" evidence="6">
    <location>
        <begin position="79"/>
        <end position="371"/>
    </location>
</feature>
<gene>
    <name evidence="8" type="ORF">GM1_032_00430</name>
</gene>
<dbReference type="InterPro" id="IPR013780">
    <property type="entry name" value="Glyco_hydro_b"/>
</dbReference>
<proteinExistence type="inferred from homology"/>
<dbReference type="PANTHER" id="PTHR31308:SF3">
    <property type="entry name" value="ENDOGLYCOCERAMIDASE"/>
    <property type="match status" value="1"/>
</dbReference>
<dbReference type="Pfam" id="PF00150">
    <property type="entry name" value="Cellulase"/>
    <property type="match status" value="1"/>
</dbReference>
<dbReference type="InterPro" id="IPR041036">
    <property type="entry name" value="GH5_C"/>
</dbReference>
<dbReference type="Proteomes" id="UP000035009">
    <property type="component" value="Unassembled WGS sequence"/>
</dbReference>
<accession>M3UZD5</accession>
<reference evidence="8 9" key="1">
    <citation type="submission" date="2013-02" db="EMBL/GenBank/DDBJ databases">
        <title>Whole genome shotgun sequence of Gordonia malaquae NBRC 108250.</title>
        <authorList>
            <person name="Yoshida I."/>
            <person name="Hosoyama A."/>
            <person name="Tsuchikane K."/>
            <person name="Ando Y."/>
            <person name="Baba S."/>
            <person name="Ohji S."/>
            <person name="Hamada M."/>
            <person name="Tamura T."/>
            <person name="Yamazoe A."/>
            <person name="Yamazaki S."/>
            <person name="Fujita N."/>
        </authorList>
    </citation>
    <scope>NUCLEOTIDE SEQUENCE [LARGE SCALE GENOMIC DNA]</scope>
    <source>
        <strain evidence="8 9">NBRC 108250</strain>
    </source>
</reference>
<sequence>MSLPRSIVALIVTIGAVVSSTMLVAPQASAAPADPLAVSALHTRGTSIVDAAGRVVLNHGVNNVDKEAPYIKAGDGFTVTAADAAKLAGYGFNSVRLGVSFDALMPTKGDVDEDYIGRVTAVVDMLADHGIRTLLDNHQDGMSSPWGGNGFPAWAVKSRPLPGEPNPGFPLYYLMPSMNAAWDEVWTNRNGIVDHLGTALKALAAGLKGHAGVMGIELLNEPWPGTAALTCFPIGCPLFDVQYQNTMSKLTRYVRQGDPTVPVYWEPNVTWNQMMPSYMGLKRIKDRNVVIAPHDYCIPSQLAIYLGLPESLRSLCSAQQGLTWTHVDEVFRRTGKPVVITEFGDVDATVLSQTLDRADKRFVGWMYWHYTSGQSLSGVARQLVRTYPQATAGRPGAMTFDTATGAFSFTYRPNPAISTPTVIYPSSVHYPNGYTVQVTGGQYVTASDGRLHVSAEGAGPVTVSVTAK</sequence>
<protein>
    <submittedName>
        <fullName evidence="8">Putative glycosidase</fullName>
    </submittedName>
</protein>
<evidence type="ECO:0000259" key="7">
    <source>
        <dbReference type="Pfam" id="PF18564"/>
    </source>
</evidence>
<dbReference type="OrthoDB" id="4771662at2"/>
<feature type="domain" description="Glycoside hydrolase family 5 C-terminal" evidence="7">
    <location>
        <begin position="385"/>
        <end position="454"/>
    </location>
</feature>
<evidence type="ECO:0000256" key="4">
    <source>
        <dbReference type="RuleBase" id="RU361153"/>
    </source>
</evidence>
<dbReference type="Gene3D" id="2.60.40.1180">
    <property type="entry name" value="Golgi alpha-mannosidase II"/>
    <property type="match status" value="1"/>
</dbReference>
<comment type="similarity">
    <text evidence="1 4">Belongs to the glycosyl hydrolase 5 (cellulase A) family.</text>
</comment>
<dbReference type="PANTHER" id="PTHR31308">
    <property type="match status" value="1"/>
</dbReference>
<dbReference type="STRING" id="410332.SAMN04488550_1257"/>
<dbReference type="SUPFAM" id="SSF51445">
    <property type="entry name" value="(Trans)glycosidases"/>
    <property type="match status" value="1"/>
</dbReference>
<evidence type="ECO:0000259" key="6">
    <source>
        <dbReference type="Pfam" id="PF00150"/>
    </source>
</evidence>